<dbReference type="EMBL" id="AY090559">
    <property type="protein sequence ID" value="AAM08052.1"/>
    <property type="molecule type" value="Genomic_DNA"/>
</dbReference>
<dbReference type="InterPro" id="IPR035965">
    <property type="entry name" value="PAS-like_dom_sf"/>
</dbReference>
<name>Q8RKZ4_PRORE</name>
<dbReference type="InterPro" id="IPR000014">
    <property type="entry name" value="PAS"/>
</dbReference>
<dbReference type="Pfam" id="PF13426">
    <property type="entry name" value="PAS_9"/>
    <property type="match status" value="1"/>
</dbReference>
<dbReference type="PANTHER" id="PTHR46663">
    <property type="entry name" value="DIGUANYLATE CYCLASE DGCT-RELATED"/>
    <property type="match status" value="1"/>
</dbReference>
<dbReference type="PANTHER" id="PTHR46663:SF3">
    <property type="entry name" value="SLL0267 PROTEIN"/>
    <property type="match status" value="1"/>
</dbReference>
<accession>Q8RKZ4</accession>
<evidence type="ECO:0000259" key="1">
    <source>
        <dbReference type="Pfam" id="PF13426"/>
    </source>
</evidence>
<reference evidence="2" key="3">
    <citation type="submission" date="2002-03" db="EMBL/GenBank/DDBJ databases">
        <authorList>
            <person name="Boeltner D."/>
            <person name="MacMahon C."/>
            <person name="Pembroke J.T."/>
            <person name="Strike P."/>
            <person name="Osborn A.M."/>
        </authorList>
    </citation>
    <scope>NUCLEOTIDE SEQUENCE</scope>
</reference>
<dbReference type="CDD" id="cd00130">
    <property type="entry name" value="PAS"/>
    <property type="match status" value="1"/>
</dbReference>
<dbReference type="SMR" id="Q8RKZ4"/>
<dbReference type="InterPro" id="IPR052163">
    <property type="entry name" value="DGC-Regulatory_Protein"/>
</dbReference>
<dbReference type="NCBIfam" id="TIGR00229">
    <property type="entry name" value="sensory_box"/>
    <property type="match status" value="1"/>
</dbReference>
<reference evidence="2" key="1">
    <citation type="journal article" date="2002" name="Cell. Mol. Life Sci.">
        <title>The role of conjugative transposons in the Enterobacteriaceae.</title>
        <authorList>
            <person name="Pembroke J.T."/>
            <person name="MacMahon C."/>
            <person name="McGrath B."/>
        </authorList>
    </citation>
    <scope>NUCLEOTIDE SEQUENCE</scope>
</reference>
<dbReference type="AlphaFoldDB" id="Q8RKZ4"/>
<dbReference type="SUPFAM" id="SSF55785">
    <property type="entry name" value="PYP-like sensor domain (PAS domain)"/>
    <property type="match status" value="1"/>
</dbReference>
<protein>
    <recommendedName>
        <fullName evidence="1">PAS domain-containing protein</fullName>
    </recommendedName>
</protein>
<sequence>MLSKNVDFKKTNLQGKIYFKRIKDSSDSNTVLFCIHIFDTPQDAPIDNIVFDHSGEAMVLTDKDDDIVKVNRAFKTVFGYDEPDILMKNPSFLRDGLNQVELIKKAFSEIERSGHWSGEIAVRKASGEIIHTWQSTSSIVKNGKIQGFITIFSDITTHVNEIEKVRFLA</sequence>
<organism evidence="2">
    <name type="scientific">Providencia rettgeri</name>
    <dbReference type="NCBI Taxonomy" id="587"/>
    <lineage>
        <taxon>Bacteria</taxon>
        <taxon>Pseudomonadati</taxon>
        <taxon>Pseudomonadota</taxon>
        <taxon>Gammaproteobacteria</taxon>
        <taxon>Enterobacterales</taxon>
        <taxon>Morganellaceae</taxon>
        <taxon>Providencia</taxon>
    </lineage>
</organism>
<dbReference type="Gene3D" id="3.30.450.20">
    <property type="entry name" value="PAS domain"/>
    <property type="match status" value="1"/>
</dbReference>
<proteinExistence type="predicted"/>
<reference evidence="2" key="2">
    <citation type="journal article" date="2002" name="J. Bacteriol.">
        <title>R391: a conjugative integrating mosaic comprised of phage, plasmid, and transposon elements.</title>
        <authorList>
            <person name="Boeltner D."/>
            <person name="MacMahon C."/>
            <person name="Pembroke J.T."/>
            <person name="Strike P."/>
            <person name="Osborn A.M."/>
        </authorList>
    </citation>
    <scope>NUCLEOTIDE SEQUENCE</scope>
</reference>
<evidence type="ECO:0000313" key="2">
    <source>
        <dbReference type="EMBL" id="AAM08052.1"/>
    </source>
</evidence>
<feature type="domain" description="PAS" evidence="1">
    <location>
        <begin position="56"/>
        <end position="156"/>
    </location>
</feature>